<proteinExistence type="predicted"/>
<reference evidence="1 2" key="1">
    <citation type="submission" date="2016-10" db="EMBL/GenBank/DDBJ databases">
        <authorList>
            <person name="de Groot N.N."/>
        </authorList>
    </citation>
    <scope>NUCLEOTIDE SEQUENCE [LARGE SCALE GENOMIC DNA]</scope>
    <source>
        <strain evidence="1 2">B25</strain>
    </source>
</reference>
<organism evidence="1 2">
    <name type="scientific">Treponema bryantii</name>
    <dbReference type="NCBI Taxonomy" id="163"/>
    <lineage>
        <taxon>Bacteria</taxon>
        <taxon>Pseudomonadati</taxon>
        <taxon>Spirochaetota</taxon>
        <taxon>Spirochaetia</taxon>
        <taxon>Spirochaetales</taxon>
        <taxon>Treponemataceae</taxon>
        <taxon>Treponema</taxon>
    </lineage>
</organism>
<dbReference type="EMBL" id="FOFU01000001">
    <property type="protein sequence ID" value="SEP81409.1"/>
    <property type="molecule type" value="Genomic_DNA"/>
</dbReference>
<protein>
    <submittedName>
        <fullName evidence="1">Uncharacterized protein</fullName>
    </submittedName>
</protein>
<evidence type="ECO:0000313" key="2">
    <source>
        <dbReference type="Proteomes" id="UP000182360"/>
    </source>
</evidence>
<dbReference type="RefSeq" id="WP_074640592.1">
    <property type="nucleotide sequence ID" value="NZ_FOFU01000001.1"/>
</dbReference>
<accession>A0A1H9AXS2</accession>
<keyword evidence="2" id="KW-1185">Reference proteome</keyword>
<name>A0A1H9AXS2_9SPIR</name>
<dbReference type="AlphaFoldDB" id="A0A1H9AXS2"/>
<gene>
    <name evidence="1" type="ORF">SAMN04487977_101505</name>
</gene>
<sequence>MTDHIVYVKWIDSGYSLLADRWQDVEDVKNLKDEIKPIETVGFLLEESADYLILAQSYSCSENSVRGGYIIYKKNILERRTCR</sequence>
<dbReference type="Proteomes" id="UP000182360">
    <property type="component" value="Unassembled WGS sequence"/>
</dbReference>
<evidence type="ECO:0000313" key="1">
    <source>
        <dbReference type="EMBL" id="SEP81409.1"/>
    </source>
</evidence>